<proteinExistence type="predicted"/>
<evidence type="ECO:0000313" key="2">
    <source>
        <dbReference type="Proteomes" id="UP001482620"/>
    </source>
</evidence>
<organism evidence="1 2">
    <name type="scientific">Ilyodon furcidens</name>
    <name type="common">goldbreast splitfin</name>
    <dbReference type="NCBI Taxonomy" id="33524"/>
    <lineage>
        <taxon>Eukaryota</taxon>
        <taxon>Metazoa</taxon>
        <taxon>Chordata</taxon>
        <taxon>Craniata</taxon>
        <taxon>Vertebrata</taxon>
        <taxon>Euteleostomi</taxon>
        <taxon>Actinopterygii</taxon>
        <taxon>Neopterygii</taxon>
        <taxon>Teleostei</taxon>
        <taxon>Neoteleostei</taxon>
        <taxon>Acanthomorphata</taxon>
        <taxon>Ovalentaria</taxon>
        <taxon>Atherinomorphae</taxon>
        <taxon>Cyprinodontiformes</taxon>
        <taxon>Goodeidae</taxon>
        <taxon>Ilyodon</taxon>
    </lineage>
</organism>
<name>A0ABV0VA10_9TELE</name>
<feature type="non-terminal residue" evidence="1">
    <location>
        <position position="1"/>
    </location>
</feature>
<keyword evidence="2" id="KW-1185">Reference proteome</keyword>
<evidence type="ECO:0000313" key="1">
    <source>
        <dbReference type="EMBL" id="MEQ2253844.1"/>
    </source>
</evidence>
<reference evidence="1 2" key="1">
    <citation type="submission" date="2021-06" db="EMBL/GenBank/DDBJ databases">
        <authorList>
            <person name="Palmer J.M."/>
        </authorList>
    </citation>
    <scope>NUCLEOTIDE SEQUENCE [LARGE SCALE GENOMIC DNA]</scope>
    <source>
        <strain evidence="2">if_2019</strain>
        <tissue evidence="1">Muscle</tissue>
    </source>
</reference>
<protein>
    <submittedName>
        <fullName evidence="1">Uncharacterized protein</fullName>
    </submittedName>
</protein>
<accession>A0ABV0VA10</accession>
<dbReference type="EMBL" id="JAHRIQ010100298">
    <property type="protein sequence ID" value="MEQ2253844.1"/>
    <property type="molecule type" value="Genomic_DNA"/>
</dbReference>
<sequence>GVLLTGSMLEFLTCGDSGGRELRKILLVPEKQQPSLQAYHSVMCSREEGQRSEYFRQLSQELREQINTQSVADKVCLIAVSPFVCLPTQNMLEHNISIIVYQYIYLLSE</sequence>
<gene>
    <name evidence="1" type="ORF">ILYODFUR_036704</name>
</gene>
<comment type="caution">
    <text evidence="1">The sequence shown here is derived from an EMBL/GenBank/DDBJ whole genome shotgun (WGS) entry which is preliminary data.</text>
</comment>
<dbReference type="Proteomes" id="UP001482620">
    <property type="component" value="Unassembled WGS sequence"/>
</dbReference>